<dbReference type="Proteomes" id="UP000199058">
    <property type="component" value="Unassembled WGS sequence"/>
</dbReference>
<dbReference type="STRING" id="1122252.SAMN05660443_0782"/>
<name>A0A1I1EWX2_9GAMM</name>
<sequence length="165" mass="18209">MDTNTPIIRKPVVDDGYPIHQLIKSCPPLDLNSAYLYLLQATHFAETCVVAEFKGKVCGFLSGYIKPGAPDTFFLWQVAVGDELRGQGMARQLMDAVLAGDACKQVRFLETTITPDNQASWGLFRAFARDRKAELNNQVMFTSEQLGGDHEPEMLVQIGPFTPAG</sequence>
<comment type="function">
    <text evidence="8">Catalyzes the acetylation of L-2,4-diaminobutyrate (DABA) to gamma-N-acetyl-alpha,gamma-diaminobutyric acid (ADABA) with acetyl coenzyme A.</text>
</comment>
<dbReference type="GO" id="GO:0033816">
    <property type="term" value="F:diaminobutyrate acetyltransferase activity"/>
    <property type="evidence" value="ECO:0007669"/>
    <property type="project" value="UniProtKB-EC"/>
</dbReference>
<protein>
    <recommendedName>
        <fullName evidence="4 8">L-2,4-diaminobutyric acid acetyltransferase</fullName>
        <shortName evidence="8">DABA acetyltransferase</shortName>
        <ecNumber evidence="3 8">2.3.1.178</ecNumber>
    </recommendedName>
</protein>
<dbReference type="CDD" id="cd04301">
    <property type="entry name" value="NAT_SF"/>
    <property type="match status" value="1"/>
</dbReference>
<gene>
    <name evidence="8" type="primary">ectA</name>
    <name evidence="10" type="ORF">SAMN05660443_0782</name>
</gene>
<dbReference type="EC" id="2.3.1.178" evidence="3 8"/>
<evidence type="ECO:0000256" key="4">
    <source>
        <dbReference type="ARBA" id="ARBA00017935"/>
    </source>
</evidence>
<evidence type="ECO:0000256" key="8">
    <source>
        <dbReference type="RuleBase" id="RU365045"/>
    </source>
</evidence>
<evidence type="ECO:0000256" key="3">
    <source>
        <dbReference type="ARBA" id="ARBA00012355"/>
    </source>
</evidence>
<evidence type="ECO:0000256" key="1">
    <source>
        <dbReference type="ARBA" id="ARBA00004978"/>
    </source>
</evidence>
<keyword evidence="11" id="KW-1185">Reference proteome</keyword>
<evidence type="ECO:0000313" key="10">
    <source>
        <dbReference type="EMBL" id="SFB89440.1"/>
    </source>
</evidence>
<keyword evidence="5 8" id="KW-0808">Transferase</keyword>
<comment type="similarity">
    <text evidence="2 8">Belongs to the acetyltransferase family. EctA subfamily.</text>
</comment>
<dbReference type="RefSeq" id="WP_091959413.1">
    <property type="nucleotide sequence ID" value="NZ_FOLH01000001.1"/>
</dbReference>
<dbReference type="AlphaFoldDB" id="A0A1I1EWX2"/>
<comment type="pathway">
    <text evidence="1 8">Amine and polyamine biosynthesis; ectoine biosynthesis; L-ectoine from L-aspartate 4-semialdehyde: step 2/3.</text>
</comment>
<dbReference type="GO" id="GO:0019491">
    <property type="term" value="P:ectoine biosynthetic process"/>
    <property type="evidence" value="ECO:0007669"/>
    <property type="project" value="UniProtKB-UniPathway"/>
</dbReference>
<proteinExistence type="inferred from homology"/>
<dbReference type="InterPro" id="IPR000182">
    <property type="entry name" value="GNAT_dom"/>
</dbReference>
<keyword evidence="6 8" id="KW-0012">Acyltransferase</keyword>
<dbReference type="NCBIfam" id="TIGR02406">
    <property type="entry name" value="ectoine_EctA"/>
    <property type="match status" value="1"/>
</dbReference>
<dbReference type="InterPro" id="IPR016181">
    <property type="entry name" value="Acyl_CoA_acyltransferase"/>
</dbReference>
<evidence type="ECO:0000259" key="9">
    <source>
        <dbReference type="PROSITE" id="PS51186"/>
    </source>
</evidence>
<evidence type="ECO:0000313" key="11">
    <source>
        <dbReference type="Proteomes" id="UP000199058"/>
    </source>
</evidence>
<dbReference type="SUPFAM" id="SSF55729">
    <property type="entry name" value="Acyl-CoA N-acyltransferases (Nat)"/>
    <property type="match status" value="1"/>
</dbReference>
<evidence type="ECO:0000256" key="5">
    <source>
        <dbReference type="ARBA" id="ARBA00022679"/>
    </source>
</evidence>
<organism evidence="10 11">
    <name type="scientific">Marinospirillum celere</name>
    <dbReference type="NCBI Taxonomy" id="1122252"/>
    <lineage>
        <taxon>Bacteria</taxon>
        <taxon>Pseudomonadati</taxon>
        <taxon>Pseudomonadota</taxon>
        <taxon>Gammaproteobacteria</taxon>
        <taxon>Oceanospirillales</taxon>
        <taxon>Oceanospirillaceae</taxon>
        <taxon>Marinospirillum</taxon>
    </lineage>
</organism>
<evidence type="ECO:0000256" key="7">
    <source>
        <dbReference type="ARBA" id="ARBA00048924"/>
    </source>
</evidence>
<reference evidence="10 11" key="1">
    <citation type="submission" date="2016-10" db="EMBL/GenBank/DDBJ databases">
        <authorList>
            <person name="de Groot N.N."/>
        </authorList>
    </citation>
    <scope>NUCLEOTIDE SEQUENCE [LARGE SCALE GENOMIC DNA]</scope>
    <source>
        <strain evidence="10 11">DSM 18438</strain>
    </source>
</reference>
<dbReference type="PROSITE" id="PS51186">
    <property type="entry name" value="GNAT"/>
    <property type="match status" value="1"/>
</dbReference>
<evidence type="ECO:0000256" key="6">
    <source>
        <dbReference type="ARBA" id="ARBA00023315"/>
    </source>
</evidence>
<comment type="catalytic activity">
    <reaction evidence="7 8">
        <text>L-2,4-diaminobutanoate + acetyl-CoA = (2S)-4-acetamido-2-aminobutanoate + CoA + H(+)</text>
        <dbReference type="Rhea" id="RHEA:16901"/>
        <dbReference type="ChEBI" id="CHEBI:15378"/>
        <dbReference type="ChEBI" id="CHEBI:57287"/>
        <dbReference type="ChEBI" id="CHEBI:57288"/>
        <dbReference type="ChEBI" id="CHEBI:58761"/>
        <dbReference type="ChEBI" id="CHEBI:58929"/>
        <dbReference type="EC" id="2.3.1.178"/>
    </reaction>
</comment>
<dbReference type="EMBL" id="FOLH01000001">
    <property type="protein sequence ID" value="SFB89440.1"/>
    <property type="molecule type" value="Genomic_DNA"/>
</dbReference>
<dbReference type="Pfam" id="PF00583">
    <property type="entry name" value="Acetyltransf_1"/>
    <property type="match status" value="1"/>
</dbReference>
<dbReference type="OrthoDB" id="2436196at2"/>
<evidence type="ECO:0000256" key="2">
    <source>
        <dbReference type="ARBA" id="ARBA00010712"/>
    </source>
</evidence>
<accession>A0A1I1EWX2</accession>
<dbReference type="Gene3D" id="3.40.630.30">
    <property type="match status" value="1"/>
</dbReference>
<dbReference type="InterPro" id="IPR012772">
    <property type="entry name" value="Ectoine_EctA"/>
</dbReference>
<feature type="domain" description="N-acetyltransferase" evidence="9">
    <location>
        <begin position="6"/>
        <end position="145"/>
    </location>
</feature>
<dbReference type="UniPathway" id="UPA00067">
    <property type="reaction ID" value="UER00122"/>
</dbReference>